<comment type="similarity">
    <text evidence="1">Belongs to the ComF/GntX family.</text>
</comment>
<gene>
    <name evidence="3" type="ORF">C3942_19930</name>
</gene>
<dbReference type="InterPro" id="IPR000836">
    <property type="entry name" value="PRTase_dom"/>
</dbReference>
<dbReference type="Gene3D" id="3.40.50.2020">
    <property type="match status" value="1"/>
</dbReference>
<evidence type="ECO:0000256" key="1">
    <source>
        <dbReference type="ARBA" id="ARBA00008007"/>
    </source>
</evidence>
<dbReference type="CDD" id="cd06223">
    <property type="entry name" value="PRTases_typeI"/>
    <property type="match status" value="1"/>
</dbReference>
<dbReference type="EMBL" id="PSNW01000015">
    <property type="protein sequence ID" value="PPE72166.1"/>
    <property type="molecule type" value="Genomic_DNA"/>
</dbReference>
<keyword evidence="4" id="KW-1185">Reference proteome</keyword>
<protein>
    <submittedName>
        <fullName evidence="3">ComF family protein</fullName>
    </submittedName>
</protein>
<dbReference type="PANTHER" id="PTHR47505">
    <property type="entry name" value="DNA UTILIZATION PROTEIN YHGH"/>
    <property type="match status" value="1"/>
</dbReference>
<proteinExistence type="inferred from homology"/>
<feature type="domain" description="Double zinc ribbon" evidence="2">
    <location>
        <begin position="6"/>
        <end position="56"/>
    </location>
</feature>
<dbReference type="PANTHER" id="PTHR47505:SF1">
    <property type="entry name" value="DNA UTILIZATION PROTEIN YHGH"/>
    <property type="match status" value="1"/>
</dbReference>
<dbReference type="Pfam" id="PF18912">
    <property type="entry name" value="DZR_2"/>
    <property type="match status" value="1"/>
</dbReference>
<evidence type="ECO:0000313" key="3">
    <source>
        <dbReference type="EMBL" id="PPE72166.1"/>
    </source>
</evidence>
<comment type="caution">
    <text evidence="3">The sequence shown here is derived from an EMBL/GenBank/DDBJ whole genome shotgun (WGS) entry which is preliminary data.</text>
</comment>
<dbReference type="SUPFAM" id="SSF53271">
    <property type="entry name" value="PRTase-like"/>
    <property type="match status" value="1"/>
</dbReference>
<dbReference type="InterPro" id="IPR029057">
    <property type="entry name" value="PRTase-like"/>
</dbReference>
<dbReference type="InterPro" id="IPR044005">
    <property type="entry name" value="DZR_2"/>
</dbReference>
<sequence length="220" mass="23966">MIDGWLGALFPAVCTWCGTPGSDACPDCQAGLPWNDPACPGCARPQVHGERCGHCAAKPPPFDAAWTAFRLEVPVQQGIHRLKYQGRLIEAARLGRLLAPRLPSRPDLILPVPLHRWRLARRGYNQAGELAHHLGRLTGIAVDPRLAVRRRATPDQIGLTAVERRRNLRGAFHIRSALDGLHLALLDDVMTTGATLSELARACRQAGAARIEAWAVARTA</sequence>
<dbReference type="AlphaFoldDB" id="A0A2S5TB42"/>
<evidence type="ECO:0000259" key="2">
    <source>
        <dbReference type="Pfam" id="PF18912"/>
    </source>
</evidence>
<organism evidence="3 4">
    <name type="scientific">Solimonas fluminis</name>
    <dbReference type="NCBI Taxonomy" id="2086571"/>
    <lineage>
        <taxon>Bacteria</taxon>
        <taxon>Pseudomonadati</taxon>
        <taxon>Pseudomonadota</taxon>
        <taxon>Gammaproteobacteria</taxon>
        <taxon>Nevskiales</taxon>
        <taxon>Nevskiaceae</taxon>
        <taxon>Solimonas</taxon>
    </lineage>
</organism>
<accession>A0A2S5TB42</accession>
<dbReference type="RefSeq" id="WP_104232126.1">
    <property type="nucleotide sequence ID" value="NZ_PSNW01000015.1"/>
</dbReference>
<dbReference type="Proteomes" id="UP000238220">
    <property type="component" value="Unassembled WGS sequence"/>
</dbReference>
<reference evidence="3 4" key="1">
    <citation type="submission" date="2018-02" db="EMBL/GenBank/DDBJ databases">
        <title>Genome sequencing of Solimonas sp. HR-BB.</title>
        <authorList>
            <person name="Lee Y."/>
            <person name="Jeon C.O."/>
        </authorList>
    </citation>
    <scope>NUCLEOTIDE SEQUENCE [LARGE SCALE GENOMIC DNA]</scope>
    <source>
        <strain evidence="3 4">HR-BB</strain>
    </source>
</reference>
<dbReference type="OrthoDB" id="9793412at2"/>
<name>A0A2S5TB42_9GAMM</name>
<evidence type="ECO:0000313" key="4">
    <source>
        <dbReference type="Proteomes" id="UP000238220"/>
    </source>
</evidence>
<dbReference type="InterPro" id="IPR051910">
    <property type="entry name" value="ComF/GntX_DNA_util-trans"/>
</dbReference>